<keyword evidence="3" id="KW-0808">Transferase</keyword>
<dbReference type="PATRIC" id="fig|38307.3.peg.748"/>
<reference evidence="3 4" key="1">
    <citation type="submission" date="2016-03" db="EMBL/GenBank/DDBJ databases">
        <title>Draft genome sequence of Gluconobacter cerinus strain CECT 9110.</title>
        <authorList>
            <person name="Sainz F."/>
            <person name="Mas A."/>
            <person name="Torija M.J."/>
        </authorList>
    </citation>
    <scope>NUCLEOTIDE SEQUENCE [LARGE SCALE GENOMIC DNA]</scope>
    <source>
        <strain evidence="3 4">CECT 9110</strain>
    </source>
</reference>
<evidence type="ECO:0000256" key="1">
    <source>
        <dbReference type="SAM" id="MobiDB-lite"/>
    </source>
</evidence>
<dbReference type="InterPro" id="IPR055259">
    <property type="entry name" value="YkvP/CgeB_Glyco_trans-like"/>
</dbReference>
<feature type="domain" description="Spore protein YkvP/CgeB glycosyl transferase-like" evidence="2">
    <location>
        <begin position="201"/>
        <end position="347"/>
    </location>
</feature>
<evidence type="ECO:0000259" key="2">
    <source>
        <dbReference type="Pfam" id="PF13524"/>
    </source>
</evidence>
<dbReference type="Proteomes" id="UP000077786">
    <property type="component" value="Unassembled WGS sequence"/>
</dbReference>
<feature type="compositionally biased region" description="Basic and acidic residues" evidence="1">
    <location>
        <begin position="10"/>
        <end position="29"/>
    </location>
</feature>
<keyword evidence="3" id="KW-0328">Glycosyltransferase</keyword>
<dbReference type="Pfam" id="PF13524">
    <property type="entry name" value="Glyco_trans_1_2"/>
    <property type="match status" value="1"/>
</dbReference>
<evidence type="ECO:0000313" key="3">
    <source>
        <dbReference type="EMBL" id="OAJ68027.1"/>
    </source>
</evidence>
<evidence type="ECO:0000313" key="4">
    <source>
        <dbReference type="Proteomes" id="UP000077786"/>
    </source>
</evidence>
<accession>A0A1B6VM34</accession>
<comment type="caution">
    <text evidence="3">The sequence shown here is derived from an EMBL/GenBank/DDBJ whole genome shotgun (WGS) entry which is preliminary data.</text>
</comment>
<dbReference type="GO" id="GO:0016757">
    <property type="term" value="F:glycosyltransferase activity"/>
    <property type="evidence" value="ECO:0007669"/>
    <property type="project" value="UniProtKB-KW"/>
</dbReference>
<proteinExistence type="predicted"/>
<dbReference type="AlphaFoldDB" id="A0A1B6VM34"/>
<sequence length="357" mass="40430">MKTPRTRGMKFKETGEAMSTEVKDRSSETERKVSGLTGRVLVCSGGRYESQANAQIRESIMDGWAECFGEENVTAVHISAAAASIKILKPTIVFAIGSYLPESTYFGEVCREAKKIGAVTVFWATEDPYEQDANYRIADDFDVVFSCDRWGHNFYQRDLVFHLPLAASPSLHYMPIEENVEKTIDVLFCGVAFTSRKDIVRNLLPVLRNLNIKIVGPGWGELGIGFSDARIEKSQLVELYRRSKLVLNLGRSLHFENKRFVIAPSTPGPRTFEAALAGAFQVFHEDTHELRRYYNADEIPVFSNRIDFERLVEKYIGDDEARLAMSRKAQARTMEQHLYKHRIQQALSVLQAEGFLG</sequence>
<dbReference type="EMBL" id="LUTU01000005">
    <property type="protein sequence ID" value="OAJ68027.1"/>
    <property type="molecule type" value="Genomic_DNA"/>
</dbReference>
<protein>
    <submittedName>
        <fullName evidence="3">Glycosyl transferase</fullName>
        <ecNumber evidence="3">2.4.1.-</ecNumber>
    </submittedName>
</protein>
<dbReference type="EC" id="2.4.1.-" evidence="3"/>
<organism evidence="3 4">
    <name type="scientific">Gluconobacter cerinus</name>
    <dbReference type="NCBI Taxonomy" id="38307"/>
    <lineage>
        <taxon>Bacteria</taxon>
        <taxon>Pseudomonadati</taxon>
        <taxon>Pseudomonadota</taxon>
        <taxon>Alphaproteobacteria</taxon>
        <taxon>Acetobacterales</taxon>
        <taxon>Acetobacteraceae</taxon>
        <taxon>Gluconobacter</taxon>
    </lineage>
</organism>
<feature type="region of interest" description="Disordered" evidence="1">
    <location>
        <begin position="1"/>
        <end position="29"/>
    </location>
</feature>
<gene>
    <name evidence="3" type="ORF">A0123_00728</name>
</gene>
<name>A0A1B6VM34_9PROT</name>